<reference evidence="5" key="2">
    <citation type="submission" date="2025-08" db="UniProtKB">
        <authorList>
            <consortium name="Ensembl"/>
        </authorList>
    </citation>
    <scope>IDENTIFICATION</scope>
</reference>
<dbReference type="GO" id="GO:0006357">
    <property type="term" value="P:regulation of transcription by RNA polymerase II"/>
    <property type="evidence" value="ECO:0007669"/>
    <property type="project" value="TreeGrafter"/>
</dbReference>
<dbReference type="GO" id="GO:0005634">
    <property type="term" value="C:nucleus"/>
    <property type="evidence" value="ECO:0007669"/>
    <property type="project" value="UniProtKB-SubCell"/>
</dbReference>
<dbReference type="HOGENOM" id="CLU_1280361_0_0_1"/>
<organism evidence="5 6">
    <name type="scientific">Tetraodon nigroviridis</name>
    <name type="common">Spotted green pufferfish</name>
    <name type="synonym">Chelonodon nigroviridis</name>
    <dbReference type="NCBI Taxonomy" id="99883"/>
    <lineage>
        <taxon>Eukaryota</taxon>
        <taxon>Metazoa</taxon>
        <taxon>Chordata</taxon>
        <taxon>Craniata</taxon>
        <taxon>Vertebrata</taxon>
        <taxon>Euteleostomi</taxon>
        <taxon>Actinopterygii</taxon>
        <taxon>Neopterygii</taxon>
        <taxon>Teleostei</taxon>
        <taxon>Neoteleostei</taxon>
        <taxon>Acanthomorphata</taxon>
        <taxon>Eupercaria</taxon>
        <taxon>Tetraodontiformes</taxon>
        <taxon>Tetradontoidea</taxon>
        <taxon>Tetraodontidae</taxon>
        <taxon>Tetraodon</taxon>
    </lineage>
</organism>
<dbReference type="GeneTree" id="ENSGT00940000160591"/>
<evidence type="ECO:0000256" key="2">
    <source>
        <dbReference type="ARBA" id="ARBA00023242"/>
    </source>
</evidence>
<name>H3CB65_TETNG</name>
<dbReference type="PANTHER" id="PTHR10816">
    <property type="entry name" value="MYELIN TRANSCRIPTION FACTOR 1-RELATED"/>
    <property type="match status" value="1"/>
</dbReference>
<protein>
    <submittedName>
        <fullName evidence="5">Interferon regulatory factor 2 binding protein 2b</fullName>
    </submittedName>
</protein>
<proteinExistence type="predicted"/>
<keyword evidence="2" id="KW-0539">Nucleus</keyword>
<dbReference type="Ensembl" id="ENSTNIT00000005634.1">
    <property type="protein sequence ID" value="ENSTNIP00000005487.1"/>
    <property type="gene ID" value="ENSTNIG00000002920.1"/>
</dbReference>
<dbReference type="Pfam" id="PF11261">
    <property type="entry name" value="IRF-2BP1_2"/>
    <property type="match status" value="1"/>
</dbReference>
<feature type="region of interest" description="Disordered" evidence="3">
    <location>
        <begin position="62"/>
        <end position="216"/>
    </location>
</feature>
<evidence type="ECO:0000313" key="6">
    <source>
        <dbReference type="Proteomes" id="UP000007303"/>
    </source>
</evidence>
<dbReference type="InterPro" id="IPR022750">
    <property type="entry name" value="IRF-2BP1_2-like_Znf"/>
</dbReference>
<reference evidence="5" key="3">
    <citation type="submission" date="2025-09" db="UniProtKB">
        <authorList>
            <consortium name="Ensembl"/>
        </authorList>
    </citation>
    <scope>IDENTIFICATION</scope>
</reference>
<keyword evidence="6" id="KW-1185">Reference proteome</keyword>
<dbReference type="InParanoid" id="H3CB65"/>
<reference evidence="6" key="1">
    <citation type="journal article" date="2004" name="Nature">
        <title>Genome duplication in the teleost fish Tetraodon nigroviridis reveals the early vertebrate proto-karyotype.</title>
        <authorList>
            <person name="Jaillon O."/>
            <person name="Aury J.-M."/>
            <person name="Brunet F."/>
            <person name="Petit J.-L."/>
            <person name="Stange-Thomann N."/>
            <person name="Mauceli E."/>
            <person name="Bouneau L."/>
            <person name="Fischer C."/>
            <person name="Ozouf-Costaz C."/>
            <person name="Bernot A."/>
            <person name="Nicaud S."/>
            <person name="Jaffe D."/>
            <person name="Fisher S."/>
            <person name="Lutfalla G."/>
            <person name="Dossat C."/>
            <person name="Segurens B."/>
            <person name="Dasilva C."/>
            <person name="Salanoubat M."/>
            <person name="Levy M."/>
            <person name="Boudet N."/>
            <person name="Castellano S."/>
            <person name="Anthouard V."/>
            <person name="Jubin C."/>
            <person name="Castelli V."/>
            <person name="Katinka M."/>
            <person name="Vacherie B."/>
            <person name="Biemont C."/>
            <person name="Skalli Z."/>
            <person name="Cattolico L."/>
            <person name="Poulain J."/>
            <person name="De Berardinis V."/>
            <person name="Cruaud C."/>
            <person name="Duprat S."/>
            <person name="Brottier P."/>
            <person name="Coutanceau J.-P."/>
            <person name="Gouzy J."/>
            <person name="Parra G."/>
            <person name="Lardier G."/>
            <person name="Chapple C."/>
            <person name="McKernan K.J."/>
            <person name="McEwan P."/>
            <person name="Bosak S."/>
            <person name="Kellis M."/>
            <person name="Volff J.-N."/>
            <person name="Guigo R."/>
            <person name="Zody M.C."/>
            <person name="Mesirov J."/>
            <person name="Lindblad-Toh K."/>
            <person name="Birren B."/>
            <person name="Nusbaum C."/>
            <person name="Kahn D."/>
            <person name="Robinson-Rechavi M."/>
            <person name="Laudet V."/>
            <person name="Schachter V."/>
            <person name="Quetier F."/>
            <person name="Saurin W."/>
            <person name="Scarpelli C."/>
            <person name="Wincker P."/>
            <person name="Lander E.S."/>
            <person name="Weissenbach J."/>
            <person name="Roest Crollius H."/>
        </authorList>
    </citation>
    <scope>NUCLEOTIDE SEQUENCE [LARGE SCALE GENOMIC DNA]</scope>
</reference>
<evidence type="ECO:0000313" key="5">
    <source>
        <dbReference type="Ensembl" id="ENSTNIP00000005487.1"/>
    </source>
</evidence>
<evidence type="ECO:0000256" key="1">
    <source>
        <dbReference type="ARBA" id="ARBA00004123"/>
    </source>
</evidence>
<feature type="domain" description="Interferon regulatory factor 2-binding protein 1/2-like zinc finger" evidence="4">
    <location>
        <begin position="10"/>
        <end position="61"/>
    </location>
</feature>
<accession>H3CB65</accession>
<dbReference type="PANTHER" id="PTHR10816:SF18">
    <property type="entry name" value="INTERFERON REGULATORY FACTOR 2-BINDING PROTEIN 2"/>
    <property type="match status" value="1"/>
</dbReference>
<feature type="compositionally biased region" description="Basic and acidic residues" evidence="3">
    <location>
        <begin position="151"/>
        <end position="171"/>
    </location>
</feature>
<dbReference type="OMA" id="PWAMIRD"/>
<dbReference type="AlphaFoldDB" id="H3CB65"/>
<dbReference type="GO" id="GO:0003714">
    <property type="term" value="F:transcription corepressor activity"/>
    <property type="evidence" value="ECO:0007669"/>
    <property type="project" value="TreeGrafter"/>
</dbReference>
<dbReference type="Proteomes" id="UP000007303">
    <property type="component" value="Unassembled WGS sequence"/>
</dbReference>
<feature type="compositionally biased region" description="Basic and acidic residues" evidence="3">
    <location>
        <begin position="190"/>
        <end position="201"/>
    </location>
</feature>
<evidence type="ECO:0000259" key="4">
    <source>
        <dbReference type="Pfam" id="PF11261"/>
    </source>
</evidence>
<comment type="subcellular location">
    <subcellularLocation>
        <location evidence="1">Nucleus</location>
    </subcellularLocation>
</comment>
<sequence length="216" mass="23419">MSSVAAAASRRQSCYLCDLPRMPWAMIRDFSEPVCRGCVNYEGADRVELVIDAARQLKRAHGFQEARASAPGKPQHGPREPAHSAGDLAPRLPQLPDCYPPSERTSANGSAKLDEPPELNRQSPDPRRPGAAPPSLGPTLGGRPAQVGSRDGFRDGFRDGRRPDEPRDRSLPDGFGRGKSFRDLMALHALDSRLKKEHEATPRAPGHESSGATSKT</sequence>
<evidence type="ECO:0000256" key="3">
    <source>
        <dbReference type="SAM" id="MobiDB-lite"/>
    </source>
</evidence>